<dbReference type="InterPro" id="IPR023213">
    <property type="entry name" value="CAT-like_dom_sf"/>
</dbReference>
<name>A0A395H781_9EURO</name>
<evidence type="ECO:0000256" key="1">
    <source>
        <dbReference type="ARBA" id="ARBA00022679"/>
    </source>
</evidence>
<dbReference type="PANTHER" id="PTHR31642:SF270">
    <property type="entry name" value="O-ACYLTRANSFERASE AUSQ"/>
    <property type="match status" value="1"/>
</dbReference>
<keyword evidence="4" id="KW-1185">Reference proteome</keyword>
<organism evidence="3 4">
    <name type="scientific">Aspergillus ibericus CBS 121593</name>
    <dbReference type="NCBI Taxonomy" id="1448316"/>
    <lineage>
        <taxon>Eukaryota</taxon>
        <taxon>Fungi</taxon>
        <taxon>Dikarya</taxon>
        <taxon>Ascomycota</taxon>
        <taxon>Pezizomycotina</taxon>
        <taxon>Eurotiomycetes</taxon>
        <taxon>Eurotiomycetidae</taxon>
        <taxon>Eurotiales</taxon>
        <taxon>Aspergillaceae</taxon>
        <taxon>Aspergillus</taxon>
        <taxon>Aspergillus subgen. Circumdati</taxon>
    </lineage>
</organism>
<sequence length="486" mass="54519">MTFYFTPMQLTLLDQMMPKCYIAFFYSFHLEDPQRAVSILENALRSLMMKNPFLAGNVINHKPDKANPAICQVHPPTPESLHEFPFLRVRYHEDESMYLHQGCSGCPILNDDFFAETYLPVPLSAATALLCPIIRWQANIMQDGLVITVCFHHSVLDAAGFYVIQAALAKCCRMQNGTVPGLSFTSDLLIGRRRILETAMAGGVSREPPLGHCHETLRDADFESAKGLISRRLTLASTRIEYLKKACNALVRSHIKDDLLLSTNDVISALLWLSIIRARYESNFEGPERRGHPAQSSLLLIADIRRTLTPPLPISYIGNGVIQSETSSLIRPVLGSMLNTSRRPHSHFPILTNDGLSTLTDLAVKVHTALTNVTNSYVGGLIKEKHESVDKGPRLKQGDVTSTSLRRMGIYGLDFGTVLGRVVEFDSPDNRIDGTVCILPARPNFRMTSSKMTLWEVRVTLQREVMLRLLHDPLMHWSMEQELARL</sequence>
<dbReference type="STRING" id="1448316.A0A395H781"/>
<dbReference type="OrthoDB" id="1862401at2759"/>
<dbReference type="RefSeq" id="XP_025577690.1">
    <property type="nucleotide sequence ID" value="XM_025720811.1"/>
</dbReference>
<dbReference type="PANTHER" id="PTHR31642">
    <property type="entry name" value="TRICHOTHECENE 3-O-ACETYLTRANSFERASE"/>
    <property type="match status" value="1"/>
</dbReference>
<dbReference type="Pfam" id="PF02458">
    <property type="entry name" value="Transferase"/>
    <property type="match status" value="1"/>
</dbReference>
<proteinExistence type="predicted"/>
<protein>
    <submittedName>
        <fullName evidence="3">Putative acetyltransferase</fullName>
    </submittedName>
</protein>
<evidence type="ECO:0000313" key="3">
    <source>
        <dbReference type="EMBL" id="RAL03363.1"/>
    </source>
</evidence>
<gene>
    <name evidence="3" type="ORF">BO80DRAFT_433118</name>
</gene>
<dbReference type="VEuPathDB" id="FungiDB:BO80DRAFT_433118"/>
<reference evidence="3 4" key="1">
    <citation type="submission" date="2018-02" db="EMBL/GenBank/DDBJ databases">
        <title>The genomes of Aspergillus section Nigri reveals drivers in fungal speciation.</title>
        <authorList>
            <consortium name="DOE Joint Genome Institute"/>
            <person name="Vesth T.C."/>
            <person name="Nybo J."/>
            <person name="Theobald S."/>
            <person name="Brandl J."/>
            <person name="Frisvad J.C."/>
            <person name="Nielsen K.F."/>
            <person name="Lyhne E.K."/>
            <person name="Kogle M.E."/>
            <person name="Kuo A."/>
            <person name="Riley R."/>
            <person name="Clum A."/>
            <person name="Nolan M."/>
            <person name="Lipzen A."/>
            <person name="Salamov A."/>
            <person name="Henrissat B."/>
            <person name="Wiebenga A."/>
            <person name="De vries R.P."/>
            <person name="Grigoriev I.V."/>
            <person name="Mortensen U.H."/>
            <person name="Andersen M.R."/>
            <person name="Baker S.E."/>
        </authorList>
    </citation>
    <scope>NUCLEOTIDE SEQUENCE [LARGE SCALE GENOMIC DNA]</scope>
    <source>
        <strain evidence="3 4">CBS 121593</strain>
    </source>
</reference>
<evidence type="ECO:0000256" key="2">
    <source>
        <dbReference type="ARBA" id="ARBA00023315"/>
    </source>
</evidence>
<dbReference type="InterPro" id="IPR050317">
    <property type="entry name" value="Plant_Fungal_Acyltransferase"/>
</dbReference>
<keyword evidence="1 3" id="KW-0808">Transferase</keyword>
<dbReference type="AlphaFoldDB" id="A0A395H781"/>
<dbReference type="GO" id="GO:0016747">
    <property type="term" value="F:acyltransferase activity, transferring groups other than amino-acyl groups"/>
    <property type="evidence" value="ECO:0007669"/>
    <property type="project" value="TreeGrafter"/>
</dbReference>
<dbReference type="GeneID" id="37225676"/>
<dbReference type="Proteomes" id="UP000249402">
    <property type="component" value="Unassembled WGS sequence"/>
</dbReference>
<dbReference type="EMBL" id="KZ824428">
    <property type="protein sequence ID" value="RAL03363.1"/>
    <property type="molecule type" value="Genomic_DNA"/>
</dbReference>
<keyword evidence="2" id="KW-0012">Acyltransferase</keyword>
<evidence type="ECO:0000313" key="4">
    <source>
        <dbReference type="Proteomes" id="UP000249402"/>
    </source>
</evidence>
<dbReference type="Gene3D" id="3.30.559.10">
    <property type="entry name" value="Chloramphenicol acetyltransferase-like domain"/>
    <property type="match status" value="2"/>
</dbReference>
<accession>A0A395H781</accession>